<dbReference type="SMART" id="SM00295">
    <property type="entry name" value="B41"/>
    <property type="match status" value="1"/>
</dbReference>
<evidence type="ECO:0000256" key="2">
    <source>
        <dbReference type="ARBA" id="ARBA00004496"/>
    </source>
</evidence>
<dbReference type="InterPro" id="IPR019749">
    <property type="entry name" value="Band_41_domain"/>
</dbReference>
<dbReference type="GO" id="GO:0005912">
    <property type="term" value="C:adherens junction"/>
    <property type="evidence" value="ECO:0007669"/>
    <property type="project" value="TreeGrafter"/>
</dbReference>
<dbReference type="InterPro" id="IPR000299">
    <property type="entry name" value="FERM_domain"/>
</dbReference>
<name>A0A7R9A0H8_9CRUS</name>
<dbReference type="InterPro" id="IPR047176">
    <property type="entry name" value="FRMD4A/B"/>
</dbReference>
<dbReference type="GO" id="GO:0048731">
    <property type="term" value="P:system development"/>
    <property type="evidence" value="ECO:0007669"/>
    <property type="project" value="UniProtKB-ARBA"/>
</dbReference>
<keyword evidence="4" id="KW-0965">Cell junction</keyword>
<keyword evidence="3" id="KW-0963">Cytoplasm</keyword>
<feature type="region of interest" description="Disordered" evidence="7">
    <location>
        <begin position="685"/>
        <end position="753"/>
    </location>
</feature>
<keyword evidence="5 6" id="KW-0175">Coiled coil</keyword>
<dbReference type="CDD" id="cd13191">
    <property type="entry name" value="FERM_C_FRMD4A_FRMD4B"/>
    <property type="match status" value="1"/>
</dbReference>
<dbReference type="Gene3D" id="1.20.80.10">
    <property type="match status" value="1"/>
</dbReference>
<feature type="compositionally biased region" description="Polar residues" evidence="7">
    <location>
        <begin position="1244"/>
        <end position="1260"/>
    </location>
</feature>
<feature type="domain" description="FERM" evidence="8">
    <location>
        <begin position="15"/>
        <end position="456"/>
    </location>
</feature>
<dbReference type="SUPFAM" id="SSF50729">
    <property type="entry name" value="PH domain-like"/>
    <property type="match status" value="1"/>
</dbReference>
<dbReference type="SUPFAM" id="SSF47031">
    <property type="entry name" value="Second domain of FERM"/>
    <property type="match status" value="1"/>
</dbReference>
<evidence type="ECO:0000256" key="3">
    <source>
        <dbReference type="ARBA" id="ARBA00022490"/>
    </source>
</evidence>
<dbReference type="Pfam" id="PF00373">
    <property type="entry name" value="FERM_M"/>
    <property type="match status" value="1"/>
</dbReference>
<reference evidence="9" key="1">
    <citation type="submission" date="2020-11" db="EMBL/GenBank/DDBJ databases">
        <authorList>
            <person name="Tran Van P."/>
        </authorList>
    </citation>
    <scope>NUCLEOTIDE SEQUENCE</scope>
</reference>
<dbReference type="PANTHER" id="PTHR46079:SF2">
    <property type="entry name" value="FERM DOMAIN-CONTAINING PROTEIN"/>
    <property type="match status" value="1"/>
</dbReference>
<dbReference type="GO" id="GO:0009887">
    <property type="term" value="P:animal organ morphogenesis"/>
    <property type="evidence" value="ECO:0007669"/>
    <property type="project" value="UniProtKB-ARBA"/>
</dbReference>
<proteinExistence type="predicted"/>
<dbReference type="SUPFAM" id="SSF54236">
    <property type="entry name" value="Ubiquitin-like"/>
    <property type="match status" value="1"/>
</dbReference>
<feature type="compositionally biased region" description="Polar residues" evidence="7">
    <location>
        <begin position="697"/>
        <end position="713"/>
    </location>
</feature>
<dbReference type="SMART" id="SM01196">
    <property type="entry name" value="FERM_C"/>
    <property type="match status" value="1"/>
</dbReference>
<dbReference type="EMBL" id="CAJPEV010000135">
    <property type="protein sequence ID" value="CAG0881136.1"/>
    <property type="molecule type" value="Genomic_DNA"/>
</dbReference>
<dbReference type="GO" id="GO:0005923">
    <property type="term" value="C:bicellular tight junction"/>
    <property type="evidence" value="ECO:0007669"/>
    <property type="project" value="TreeGrafter"/>
</dbReference>
<dbReference type="InterPro" id="IPR029071">
    <property type="entry name" value="Ubiquitin-like_domsf"/>
</dbReference>
<evidence type="ECO:0000313" key="9">
    <source>
        <dbReference type="EMBL" id="CAD7241425.1"/>
    </source>
</evidence>
<feature type="coiled-coil region" evidence="6">
    <location>
        <begin position="549"/>
        <end position="583"/>
    </location>
</feature>
<dbReference type="Gene3D" id="3.10.20.90">
    <property type="entry name" value="Phosphatidylinositol 3-kinase Catalytic Subunit, Chain A, domain 1"/>
    <property type="match status" value="1"/>
</dbReference>
<accession>A0A7R9A0H8</accession>
<feature type="compositionally biased region" description="Polar residues" evidence="7">
    <location>
        <begin position="894"/>
        <end position="910"/>
    </location>
</feature>
<dbReference type="GO" id="GO:0090162">
    <property type="term" value="P:establishment of epithelial cell polarity"/>
    <property type="evidence" value="ECO:0007669"/>
    <property type="project" value="InterPro"/>
</dbReference>
<dbReference type="Proteomes" id="UP000677054">
    <property type="component" value="Unassembled WGS sequence"/>
</dbReference>
<dbReference type="GO" id="GO:0005737">
    <property type="term" value="C:cytoplasm"/>
    <property type="evidence" value="ECO:0007669"/>
    <property type="project" value="UniProtKB-SubCell"/>
</dbReference>
<feature type="region of interest" description="Disordered" evidence="7">
    <location>
        <begin position="1229"/>
        <end position="1285"/>
    </location>
</feature>
<dbReference type="PANTHER" id="PTHR46079">
    <property type="entry name" value="FERM DOMAIN-CONTAINING PROTEIN 4"/>
    <property type="match status" value="1"/>
</dbReference>
<evidence type="ECO:0000256" key="6">
    <source>
        <dbReference type="SAM" id="Coils"/>
    </source>
</evidence>
<keyword evidence="10" id="KW-1185">Reference proteome</keyword>
<dbReference type="Pfam" id="PF11819">
    <property type="entry name" value="CUPID"/>
    <property type="match status" value="1"/>
</dbReference>
<dbReference type="InterPro" id="IPR011993">
    <property type="entry name" value="PH-like_dom_sf"/>
</dbReference>
<dbReference type="InterPro" id="IPR021774">
    <property type="entry name" value="CUPID"/>
</dbReference>
<dbReference type="EMBL" id="LR899652">
    <property type="protein sequence ID" value="CAD7241425.1"/>
    <property type="molecule type" value="Genomic_DNA"/>
</dbReference>
<dbReference type="InterPro" id="IPR035963">
    <property type="entry name" value="FERM_2"/>
</dbReference>
<dbReference type="InterPro" id="IPR018979">
    <property type="entry name" value="FERM_N"/>
</dbReference>
<dbReference type="GO" id="GO:0071944">
    <property type="term" value="C:cell periphery"/>
    <property type="evidence" value="ECO:0007669"/>
    <property type="project" value="UniProtKB-ARBA"/>
</dbReference>
<sequence>MILDSSRAKRMVEGRRCVVVLLDERRLEISVQPRLLTSELLDLVASQCNVKERERHYFGLAHPLSAEAGDVAQWQWLHPDKKVLDHEFLRGGSSQSTGPTLYFLVKFYVESISQLEDPHTVEVFYLQARSLVFNTGGAAGVHASGQAMRVPSPSPSPRPGPYDPLPLGPGHFDECRRGGGATRELQPLWTSCVLFPGSVFLSRSCWGRSRASLGHVLVESDVAFRLAALALQAAVGDFADEEGTRNSLKKLPLLPLATLAEHPSLSYCEDQVIEHYRRLVGLTRGGAIVNYMRLVEESCGGLTWGVHFYEVKDKRGIPWWLGLNLKGIAQYDHSHRRTPRKVFQWKQLENLYFRDRKFSIEVHDPKSSDLSGDESDGKEGEASWNSLELRPWDIIPFSSPSSPFSGTGRRGGPVASPSGFGPGSVTVHVFLASSQALTKVIWSMAIAQHKFYLDRKHPKVARANFLEVVEENAGGGLVHHTDFHLGTQRSNGRPLPEIAADLSKSCTSLSVSVSGSSSASNLSRCGSSQSLSLSSFQNSEDSIQSETSKAAKMEMYAALKARKEALEAKLKEKTEALKILCLKEGELTGELPSEYPLEAGEMPPQVRKRIGTAFSLPETLLMKLTSPDEEAITSLELEYEIQKRITSAALKLANDSNAKKRVRKQRRQVYQQSLEKLVSLENKIKGMKSGPGLGSGPASQSTPNMMSNHSFSFQKLKKKPRPRTESANSLDLADGGVVSLSHSPRPGRRSHSTDALDIVTSPDLKVETKEGQAGQIPAPQVRVERRSLTPQPGLIDSKPMTQTEKIEASLERNGYIPSSVYLNSSYRSQTFPTLSQNLQRQATFNSHANYADLSQGVKYESGCPVDASKAGLYNLPRQRASVAHQSLDNLDQANVNQGDDATLNPQQPESLQRYGSLDRRKRPPLPHPSLKEPRGDARDLMNVTADVLPSSSSSYYMHVSDPRHQFRRSHSHTNGLRAHHLHRHRIHPKMTHSMSESVMKLRPTEECIEQVISSLESMGFPLETSFTSHVSTSRVLYNNSAHDVTAQTMPRRRHHPSSTHKANGLHIHPPSHHDSVKAREKQWYETSLDSPTASTRIPESTGETVSLDSDAKFVTSSANFPSVDLHGSTSMPVSLDTIVTAELVLTNGDHVDSPGGFSVPAPLISPVSEKSISSSELSVASSMSRSSHVPIECPKNQTLITPGQWQPSREVTKPFEMADFYKYSTKFKRQQQKKPQSLGDMSGLNASASHGDVTNGTSHAYKTPPTSPNGLNRSGVMSPNTSFNLDGMESQADAFQQEMFAWYQTSGTRNPPAQSRSATLV</sequence>
<feature type="region of interest" description="Disordered" evidence="7">
    <location>
        <begin position="894"/>
        <end position="937"/>
    </location>
</feature>
<protein>
    <recommendedName>
        <fullName evidence="8">FERM domain-containing protein</fullName>
    </recommendedName>
</protein>
<organism evidence="9">
    <name type="scientific">Darwinula stevensoni</name>
    <dbReference type="NCBI Taxonomy" id="69355"/>
    <lineage>
        <taxon>Eukaryota</taxon>
        <taxon>Metazoa</taxon>
        <taxon>Ecdysozoa</taxon>
        <taxon>Arthropoda</taxon>
        <taxon>Crustacea</taxon>
        <taxon>Oligostraca</taxon>
        <taxon>Ostracoda</taxon>
        <taxon>Podocopa</taxon>
        <taxon>Podocopida</taxon>
        <taxon>Darwinulocopina</taxon>
        <taxon>Darwinuloidea</taxon>
        <taxon>Darwinulidae</taxon>
        <taxon>Darwinula</taxon>
    </lineage>
</organism>
<comment type="subcellular location">
    <subcellularLocation>
        <location evidence="1">Cell junction</location>
    </subcellularLocation>
    <subcellularLocation>
        <location evidence="2">Cytoplasm</location>
    </subcellularLocation>
</comment>
<dbReference type="InterPro" id="IPR018980">
    <property type="entry name" value="FERM_PH-like_C"/>
</dbReference>
<evidence type="ECO:0000256" key="4">
    <source>
        <dbReference type="ARBA" id="ARBA00022949"/>
    </source>
</evidence>
<evidence type="ECO:0000256" key="7">
    <source>
        <dbReference type="SAM" id="MobiDB-lite"/>
    </source>
</evidence>
<dbReference type="Pfam" id="PF09379">
    <property type="entry name" value="FERM_N"/>
    <property type="match status" value="1"/>
</dbReference>
<gene>
    <name evidence="9" type="ORF">DSTB1V02_LOCUS1416</name>
</gene>
<dbReference type="InterPro" id="IPR041785">
    <property type="entry name" value="FRMD4A/B_FERM_C"/>
</dbReference>
<dbReference type="InterPro" id="IPR019748">
    <property type="entry name" value="FERM_central"/>
</dbReference>
<dbReference type="OrthoDB" id="10063592at2759"/>
<evidence type="ECO:0000256" key="1">
    <source>
        <dbReference type="ARBA" id="ARBA00004282"/>
    </source>
</evidence>
<evidence type="ECO:0000259" key="8">
    <source>
        <dbReference type="PROSITE" id="PS50057"/>
    </source>
</evidence>
<feature type="compositionally biased region" description="Polar residues" evidence="7">
    <location>
        <begin position="1268"/>
        <end position="1284"/>
    </location>
</feature>
<feature type="region of interest" description="Disordered" evidence="7">
    <location>
        <begin position="1046"/>
        <end position="1073"/>
    </location>
</feature>
<evidence type="ECO:0000256" key="5">
    <source>
        <dbReference type="ARBA" id="ARBA00023054"/>
    </source>
</evidence>
<dbReference type="Pfam" id="PF09380">
    <property type="entry name" value="FERM_C"/>
    <property type="match status" value="1"/>
</dbReference>
<evidence type="ECO:0000313" key="10">
    <source>
        <dbReference type="Proteomes" id="UP000677054"/>
    </source>
</evidence>
<dbReference type="InterPro" id="IPR014352">
    <property type="entry name" value="FERM/acyl-CoA-bd_prot_sf"/>
</dbReference>
<dbReference type="PROSITE" id="PS50057">
    <property type="entry name" value="FERM_3"/>
    <property type="match status" value="1"/>
</dbReference>
<dbReference type="Gene3D" id="2.30.29.30">
    <property type="entry name" value="Pleckstrin-homology domain (PH domain)/Phosphotyrosine-binding domain (PTB)"/>
    <property type="match status" value="1"/>
</dbReference>